<keyword evidence="2" id="KW-1185">Reference proteome</keyword>
<name>A0A370P5S4_ASPPH</name>
<gene>
    <name evidence="1" type="ORF">M752DRAFT_93178</name>
</gene>
<accession>A0A370P5S4</accession>
<proteinExistence type="predicted"/>
<dbReference type="AlphaFoldDB" id="A0A370P5S4"/>
<sequence length="183" mass="19835">MSVAFFPALNFLVTFFFCRRKSPGKGKDGRADAGSQKASEEAVSRRSLFFFDGQELSTSLGAAKNPTAQRRRTRWISAKYPRAVLLFICWITSDGGDKTAPTSPHFQQPVCYGSPSVIVVGQVGGASTPAASLLSRATTEAACHDGNEFSRRQSGVAQDTLEQSSGAMDQLCLQQLVFDFPDR</sequence>
<dbReference type="EMBL" id="KZ851872">
    <property type="protein sequence ID" value="RDK37225.1"/>
    <property type="molecule type" value="Genomic_DNA"/>
</dbReference>
<evidence type="ECO:0000313" key="1">
    <source>
        <dbReference type="EMBL" id="RDK37225.1"/>
    </source>
</evidence>
<evidence type="ECO:0000313" key="2">
    <source>
        <dbReference type="Proteomes" id="UP000254937"/>
    </source>
</evidence>
<reference evidence="1 2" key="1">
    <citation type="submission" date="2018-07" db="EMBL/GenBank/DDBJ databases">
        <title>Section-level genome sequencing of Aspergillus section Nigri to investigate inter- and intra-species variation.</title>
        <authorList>
            <consortium name="DOE Joint Genome Institute"/>
            <person name="Vesth T.C."/>
            <person name="Nybo J.L."/>
            <person name="Theobald S."/>
            <person name="Frisvad J.C."/>
            <person name="Larsen T.O."/>
            <person name="Nielsen K.F."/>
            <person name="Hoof J.B."/>
            <person name="Brandl J."/>
            <person name="Salamov A."/>
            <person name="Riley R."/>
            <person name="Gladden J.M."/>
            <person name="Phatale P."/>
            <person name="Nielsen M.T."/>
            <person name="Lyhne E.K."/>
            <person name="Kogle M.E."/>
            <person name="Strasser K."/>
            <person name="McDonnell E."/>
            <person name="Barry K."/>
            <person name="Clum A."/>
            <person name="Chen C."/>
            <person name="Nolan M."/>
            <person name="Sandor L."/>
            <person name="Kuo A."/>
            <person name="Lipzen A."/>
            <person name="Hainaut M."/>
            <person name="Drula E."/>
            <person name="Tsang A."/>
            <person name="Magnuson J.K."/>
            <person name="Henrissat B."/>
            <person name="Wiebenga A."/>
            <person name="Simmons B.A."/>
            <person name="Makela M.R."/>
            <person name="De vries R.P."/>
            <person name="Grigoriev I.V."/>
            <person name="Mortensen U.H."/>
            <person name="Baker S.E."/>
            <person name="Andersen M.R."/>
        </authorList>
    </citation>
    <scope>NUCLEOTIDE SEQUENCE [LARGE SCALE GENOMIC DNA]</scope>
    <source>
        <strain evidence="1 2">ATCC 13157</strain>
    </source>
</reference>
<organism evidence="1 2">
    <name type="scientific">Aspergillus phoenicis ATCC 13157</name>
    <dbReference type="NCBI Taxonomy" id="1353007"/>
    <lineage>
        <taxon>Eukaryota</taxon>
        <taxon>Fungi</taxon>
        <taxon>Dikarya</taxon>
        <taxon>Ascomycota</taxon>
        <taxon>Pezizomycotina</taxon>
        <taxon>Eurotiomycetes</taxon>
        <taxon>Eurotiomycetidae</taxon>
        <taxon>Eurotiales</taxon>
        <taxon>Aspergillaceae</taxon>
        <taxon>Aspergillus</taxon>
    </lineage>
</organism>
<dbReference type="Proteomes" id="UP000254937">
    <property type="component" value="Unassembled WGS sequence"/>
</dbReference>
<protein>
    <submittedName>
        <fullName evidence="1">Uncharacterized protein</fullName>
    </submittedName>
</protein>